<evidence type="ECO:0000256" key="1">
    <source>
        <dbReference type="ARBA" id="ARBA00022473"/>
    </source>
</evidence>
<organism evidence="3">
    <name type="scientific">Ascaris suum</name>
    <name type="common">Pig roundworm</name>
    <name type="synonym">Ascaris lumbricoides</name>
    <dbReference type="NCBI Taxonomy" id="6253"/>
    <lineage>
        <taxon>Eukaryota</taxon>
        <taxon>Metazoa</taxon>
        <taxon>Ecdysozoa</taxon>
        <taxon>Nematoda</taxon>
        <taxon>Chromadorea</taxon>
        <taxon>Rhabditida</taxon>
        <taxon>Spirurina</taxon>
        <taxon>Ascaridomorpha</taxon>
        <taxon>Ascaridoidea</taxon>
        <taxon>Ascarididae</taxon>
        <taxon>Ascaris</taxon>
    </lineage>
</organism>
<feature type="region of interest" description="Disordered" evidence="2">
    <location>
        <begin position="305"/>
        <end position="325"/>
    </location>
</feature>
<reference evidence="3" key="1">
    <citation type="journal article" date="2011" name="Genome Res.">
        <title>Deep small RNA sequencing from the nematode Ascaris reveals conservation, functional diversification, and novel developmental profiles.</title>
        <authorList>
            <person name="Wang J."/>
            <person name="Czech B."/>
            <person name="Crunk A."/>
            <person name="Wallace A."/>
            <person name="Mitreva M."/>
            <person name="Hannon G.J."/>
            <person name="Davis R.E."/>
        </authorList>
    </citation>
    <scope>NUCLEOTIDE SEQUENCE</scope>
</reference>
<dbReference type="PANTHER" id="PTHR46706:SF12">
    <property type="entry name" value="PROTEIN QUA-1-RELATED"/>
    <property type="match status" value="1"/>
</dbReference>
<feature type="region of interest" description="Disordered" evidence="2">
    <location>
        <begin position="242"/>
        <end position="270"/>
    </location>
</feature>
<accession>F1L3I9</accession>
<keyword evidence="1" id="KW-0217">Developmental protein</keyword>
<feature type="compositionally biased region" description="Basic residues" evidence="2">
    <location>
        <begin position="305"/>
        <end position="318"/>
    </location>
</feature>
<dbReference type="InterPro" id="IPR052140">
    <property type="entry name" value="Dev_Signal_Hedgehog-like"/>
</dbReference>
<feature type="compositionally biased region" description="Basic and acidic residues" evidence="2">
    <location>
        <begin position="245"/>
        <end position="270"/>
    </location>
</feature>
<protein>
    <submittedName>
        <fullName evidence="3">Warthog protein 4</fullName>
    </submittedName>
</protein>
<proteinExistence type="evidence at transcript level"/>
<dbReference type="EMBL" id="JI170661">
    <property type="protein sequence ID" value="ADY44693.1"/>
    <property type="molecule type" value="mRNA"/>
</dbReference>
<sequence length="477" mass="53586">MMIGFLHSFCCISSSMKSTLWLLVYTSVPIFTFASYCGQSTIPFSFQVLSNGQPVLGCARPSCFGWTAYGDKAADSPWFYRIAKKQDGFLRKSDIGRLQKIISGGSYTPQISDCEKDYESSSCDGDDEWVGGIGASTNIPNDALKLRCCKYDKLRAAWDRGLAEVARGEIVVGGEVTRDGRQYAFDYIANIRKRIQSDGNVSYDVLIRRFVCLPPFTEGILKVDSGARFMFADNGVDITISEENASEKTKGKSLSRGDDGSDAIERRSRFGQYDETKRKVRVIYQGTPEYEEVSRRLRQQIRNAKHARAHGTQLHHRRITPDERYSLSRQQSHATETEFDPQQLPVIRTIDVERHSGSTQNFVHLQPSTSSRARAQQQPLQHLPKVAPPSSHASLVPLQQTHNLLPTLIQQQPPVTFAPSLRVLFPQSLQQPLLFGLPQQQYNLWSQPQLQLPALLQYSYPNRASNPSPLDPLAIVP</sequence>
<dbReference type="PANTHER" id="PTHR46706">
    <property type="entry name" value="PROTEIN QUA-1-RELATED"/>
    <property type="match status" value="1"/>
</dbReference>
<dbReference type="AlphaFoldDB" id="F1L3I9"/>
<name>F1L3I9_ASCSU</name>
<evidence type="ECO:0000313" key="3">
    <source>
        <dbReference type="EMBL" id="ADY44693.1"/>
    </source>
</evidence>
<evidence type="ECO:0000256" key="2">
    <source>
        <dbReference type="SAM" id="MobiDB-lite"/>
    </source>
</evidence>